<comment type="caution">
    <text evidence="4">The sequence shown here is derived from an EMBL/GenBank/DDBJ whole genome shotgun (WGS) entry which is preliminary data.</text>
</comment>
<dbReference type="GO" id="GO:0008080">
    <property type="term" value="F:N-acetyltransferase activity"/>
    <property type="evidence" value="ECO:0007669"/>
    <property type="project" value="TreeGrafter"/>
</dbReference>
<keyword evidence="2" id="KW-0012">Acyltransferase</keyword>
<evidence type="ECO:0000256" key="2">
    <source>
        <dbReference type="ARBA" id="ARBA00023315"/>
    </source>
</evidence>
<dbReference type="InterPro" id="IPR051016">
    <property type="entry name" value="Diverse_Substrate_AcTransf"/>
</dbReference>
<evidence type="ECO:0000313" key="5">
    <source>
        <dbReference type="Proteomes" id="UP000054017"/>
    </source>
</evidence>
<accession>A0A0R2P318</accession>
<dbReference type="PANTHER" id="PTHR10545:SF42">
    <property type="entry name" value="ACETYLTRANSFERASE"/>
    <property type="match status" value="1"/>
</dbReference>
<name>A0A0R2P318_9ACTN</name>
<organism evidence="4 5">
    <name type="scientific">Actinobacteria bacterium BACL2 MAG-121220-bin52</name>
    <dbReference type="NCBI Taxonomy" id="1655573"/>
    <lineage>
        <taxon>Bacteria</taxon>
        <taxon>Bacillati</taxon>
        <taxon>Actinomycetota</taxon>
        <taxon>Actinomycetes</taxon>
        <taxon>Actinomycetes incertae sedis</taxon>
        <taxon>ac1 cluster</taxon>
    </lineage>
</organism>
<dbReference type="AlphaFoldDB" id="A0A0R2P318"/>
<evidence type="ECO:0000256" key="1">
    <source>
        <dbReference type="ARBA" id="ARBA00022679"/>
    </source>
</evidence>
<protein>
    <recommendedName>
        <fullName evidence="3">N-acetyltransferase domain-containing protein</fullName>
    </recommendedName>
</protein>
<proteinExistence type="predicted"/>
<sequence>MLSLRALASDDYQSWKRLWDGYLSFYKTELSDEITANTWRELNDSKSLITGFVAEIDSKVCAIAHCFLRPSTWHPVGYLYLEDLFVDPESRGAGVGRALLDKAAEYGREIGAERLYWITKEDNAQARVLYDSFVKGAATGFIQYEYLL</sequence>
<reference evidence="4 5" key="1">
    <citation type="submission" date="2015-10" db="EMBL/GenBank/DDBJ databases">
        <title>Metagenome-Assembled Genomes uncover a global brackish microbiome.</title>
        <authorList>
            <person name="Hugerth L.W."/>
            <person name="Larsson J."/>
            <person name="Alneberg J."/>
            <person name="Lindh M.V."/>
            <person name="Legrand C."/>
            <person name="Pinhassi J."/>
            <person name="Andersson A.F."/>
        </authorList>
    </citation>
    <scope>NUCLEOTIDE SEQUENCE [LARGE SCALE GENOMIC DNA]</scope>
    <source>
        <strain evidence="4">BACL2 MAG-121220-bin52</strain>
    </source>
</reference>
<dbReference type="Gene3D" id="3.40.630.30">
    <property type="match status" value="1"/>
</dbReference>
<dbReference type="Pfam" id="PF00583">
    <property type="entry name" value="Acetyltransf_1"/>
    <property type="match status" value="1"/>
</dbReference>
<keyword evidence="1" id="KW-0808">Transferase</keyword>
<dbReference type="Proteomes" id="UP000054017">
    <property type="component" value="Unassembled WGS sequence"/>
</dbReference>
<feature type="domain" description="N-acetyltransferase" evidence="3">
    <location>
        <begin position="2"/>
        <end position="148"/>
    </location>
</feature>
<evidence type="ECO:0000259" key="3">
    <source>
        <dbReference type="PROSITE" id="PS51186"/>
    </source>
</evidence>
<dbReference type="InterPro" id="IPR016181">
    <property type="entry name" value="Acyl_CoA_acyltransferase"/>
</dbReference>
<dbReference type="InterPro" id="IPR000182">
    <property type="entry name" value="GNAT_dom"/>
</dbReference>
<dbReference type="SUPFAM" id="SSF55729">
    <property type="entry name" value="Acyl-CoA N-acyltransferases (Nat)"/>
    <property type="match status" value="1"/>
</dbReference>
<gene>
    <name evidence="4" type="ORF">ABR65_01900</name>
</gene>
<dbReference type="PANTHER" id="PTHR10545">
    <property type="entry name" value="DIAMINE N-ACETYLTRANSFERASE"/>
    <property type="match status" value="1"/>
</dbReference>
<dbReference type="PROSITE" id="PS51186">
    <property type="entry name" value="GNAT"/>
    <property type="match status" value="1"/>
</dbReference>
<dbReference type="CDD" id="cd04301">
    <property type="entry name" value="NAT_SF"/>
    <property type="match status" value="1"/>
</dbReference>
<dbReference type="EMBL" id="LIAX01000146">
    <property type="protein sequence ID" value="KRO32463.1"/>
    <property type="molecule type" value="Genomic_DNA"/>
</dbReference>
<evidence type="ECO:0000313" key="4">
    <source>
        <dbReference type="EMBL" id="KRO32463.1"/>
    </source>
</evidence>